<dbReference type="AlphaFoldDB" id="A0A5M6ZI16"/>
<proteinExistence type="predicted"/>
<dbReference type="Proteomes" id="UP000325122">
    <property type="component" value="Unassembled WGS sequence"/>
</dbReference>
<dbReference type="EMBL" id="VWOJ01000001">
    <property type="protein sequence ID" value="KAA5804476.1"/>
    <property type="molecule type" value="Genomic_DNA"/>
</dbReference>
<gene>
    <name evidence="1" type="ORF">F1654_00225</name>
</gene>
<protein>
    <submittedName>
        <fullName evidence="1">Uncharacterized protein</fullName>
    </submittedName>
</protein>
<organism evidence="1 2">
    <name type="scientific">Alkalicaulis satelles</name>
    <dbReference type="NCBI Taxonomy" id="2609175"/>
    <lineage>
        <taxon>Bacteria</taxon>
        <taxon>Pseudomonadati</taxon>
        <taxon>Pseudomonadota</taxon>
        <taxon>Alphaproteobacteria</taxon>
        <taxon>Maricaulales</taxon>
        <taxon>Maricaulaceae</taxon>
        <taxon>Alkalicaulis</taxon>
    </lineage>
</organism>
<name>A0A5M6ZI16_9PROT</name>
<reference evidence="1 2" key="1">
    <citation type="submission" date="2019-09" db="EMBL/GenBank/DDBJ databases">
        <authorList>
            <person name="Kevbrin V."/>
            <person name="Grouzdev D.S."/>
        </authorList>
    </citation>
    <scope>NUCLEOTIDE SEQUENCE [LARGE SCALE GENOMIC DNA]</scope>
    <source>
        <strain evidence="1 2">G-192</strain>
    </source>
</reference>
<evidence type="ECO:0000313" key="1">
    <source>
        <dbReference type="EMBL" id="KAA5804476.1"/>
    </source>
</evidence>
<evidence type="ECO:0000313" key="2">
    <source>
        <dbReference type="Proteomes" id="UP000325122"/>
    </source>
</evidence>
<keyword evidence="2" id="KW-1185">Reference proteome</keyword>
<sequence>MSEASQAKQAVIPNYRRISLYFRITGEKACYARATQQPEKAVIEENSRKGLLFRPAGEQPKRVVIHKNNRKKLLSGHA</sequence>
<accession>A0A5M6ZI16</accession>
<dbReference type="RefSeq" id="WP_150021507.1">
    <property type="nucleotide sequence ID" value="NZ_VWOJ01000001.1"/>
</dbReference>
<comment type="caution">
    <text evidence="1">The sequence shown here is derived from an EMBL/GenBank/DDBJ whole genome shotgun (WGS) entry which is preliminary data.</text>
</comment>